<accession>A0A1B9R200</accession>
<dbReference type="SMART" id="SM00487">
    <property type="entry name" value="DEXDc"/>
    <property type="match status" value="1"/>
</dbReference>
<sequence>MVPSLHHKASPLSSSIPLPIESVISELLSGLQSHNQLILKAAPGAGKSTFFPLQLIKAGVFSRKIIMLEPRRLAARNIAGYLAQQLGEKVGERVGYRVRGETKVSRDTQLEIVTEGIMTRMLQSDPELSGIDLLIFDEFHERSIHADTSLALSLEVQEALRDDLHIVVMSATLDQTALTTLLPQAKYVESHGRSFPVEYRYHDLKPHDYLIPTIVKQIQHLMATEQGSLLVFLPGLSAIKNVAEKLGDLASDVSIFPLYGQLTFSEQQKAIAPLNGNQRKIVLATNIAETSLTIEGIRLVLDCGLERVAKFDLKTGITKLEQVRIAQSSAEQRAGRAGRLEPGICVRLYSEGHLNQQPAVPVAEIMHSDLCPLAMELAQWGAYEASELKWLDAPPDVALTQARQLLVSLELMNDQRQLTSLGKQAHQFGLEPRIASMLVKSLQGDEALFQTAIIVAALIEEPERNILDLQDSLYRLKQGSHQKARTILKRADQLAAKCQQRFSLPRVEERFVAIALSLAFPDRVAQARTIGSGKFVLANGHGAEVDQAHSLSDSEYLVAIDLMRSQHNSSRIFLAVELDIRLLQQQFPSMFVAQEVVEWNENKGRLIGEEQVKLANLVITRQPLTQLDKQKMTEALLGYVKQKGLSVLNWSQSANDLLVRIRCGAAWLPDLSWPAMDEASLLKELDVWLAPYMVGVTSLKGLKGIDLVPVLLARLGWPLSKEIDQYLPVSHQLPTGTKKRIRYEVGCEPILSVRMQEIFGEHDSPVIANGQKKIVLELLSPAQRPLQVTQNLASFWAGSYKEVQKEMKGRYPKHVWPDDPANHVATRKTKRHFNS</sequence>
<feature type="domain" description="Helicase C-terminal" evidence="7">
    <location>
        <begin position="217"/>
        <end position="381"/>
    </location>
</feature>
<dbReference type="Pfam" id="PF00271">
    <property type="entry name" value="Helicase_C"/>
    <property type="match status" value="1"/>
</dbReference>
<organism evidence="8 9">
    <name type="scientific">Vibrio genomosp. F10</name>
    <dbReference type="NCBI Taxonomy" id="723171"/>
    <lineage>
        <taxon>Bacteria</taxon>
        <taxon>Pseudomonadati</taxon>
        <taxon>Pseudomonadota</taxon>
        <taxon>Gammaproteobacteria</taxon>
        <taxon>Vibrionales</taxon>
        <taxon>Vibrionaceae</taxon>
        <taxon>Vibrio</taxon>
    </lineage>
</organism>
<evidence type="ECO:0000256" key="5">
    <source>
        <dbReference type="SAM" id="MobiDB-lite"/>
    </source>
</evidence>
<dbReference type="PIRSF" id="PIRSF005496">
    <property type="entry name" value="ATP_hel_hrpB"/>
    <property type="match status" value="1"/>
</dbReference>
<dbReference type="GO" id="GO:0004386">
    <property type="term" value="F:helicase activity"/>
    <property type="evidence" value="ECO:0007669"/>
    <property type="project" value="UniProtKB-KW"/>
</dbReference>
<dbReference type="AlphaFoldDB" id="A0A1B9R200"/>
<feature type="region of interest" description="Disordered" evidence="5">
    <location>
        <begin position="814"/>
        <end position="835"/>
    </location>
</feature>
<dbReference type="InterPro" id="IPR010225">
    <property type="entry name" value="HrpB"/>
</dbReference>
<keyword evidence="1" id="KW-0547">Nucleotide-binding</keyword>
<gene>
    <name evidence="8" type="ORF">A6E14_04960</name>
</gene>
<keyword evidence="4" id="KW-0067">ATP-binding</keyword>
<dbReference type="RefSeq" id="WP_065576373.1">
    <property type="nucleotide sequence ID" value="NZ_JBNGCH010000269.1"/>
</dbReference>
<evidence type="ECO:0000259" key="7">
    <source>
        <dbReference type="PROSITE" id="PS51194"/>
    </source>
</evidence>
<dbReference type="InterPro" id="IPR049614">
    <property type="entry name" value="HrpB_DEXH"/>
</dbReference>
<dbReference type="CDD" id="cd18791">
    <property type="entry name" value="SF2_C_RHA"/>
    <property type="match status" value="1"/>
</dbReference>
<evidence type="ECO:0000313" key="9">
    <source>
        <dbReference type="Proteomes" id="UP000093173"/>
    </source>
</evidence>
<dbReference type="Proteomes" id="UP000093173">
    <property type="component" value="Unassembled WGS sequence"/>
</dbReference>
<evidence type="ECO:0000256" key="4">
    <source>
        <dbReference type="ARBA" id="ARBA00022840"/>
    </source>
</evidence>
<dbReference type="CDD" id="cd17990">
    <property type="entry name" value="DEXHc_HrpB"/>
    <property type="match status" value="1"/>
</dbReference>
<dbReference type="NCBIfam" id="TIGR01970">
    <property type="entry name" value="DEAH_box_HrpB"/>
    <property type="match status" value="1"/>
</dbReference>
<dbReference type="GO" id="GO:0005524">
    <property type="term" value="F:ATP binding"/>
    <property type="evidence" value="ECO:0007669"/>
    <property type="project" value="UniProtKB-KW"/>
</dbReference>
<evidence type="ECO:0000256" key="1">
    <source>
        <dbReference type="ARBA" id="ARBA00022741"/>
    </source>
</evidence>
<dbReference type="Pfam" id="PF08482">
    <property type="entry name" value="HrpB_C"/>
    <property type="match status" value="1"/>
</dbReference>
<dbReference type="InterPro" id="IPR007502">
    <property type="entry name" value="Helicase-assoc_dom"/>
</dbReference>
<dbReference type="InterPro" id="IPR056329">
    <property type="entry name" value="CON_HrpB"/>
</dbReference>
<dbReference type="Gene3D" id="3.40.50.300">
    <property type="entry name" value="P-loop containing nucleotide triphosphate hydrolases"/>
    <property type="match status" value="2"/>
</dbReference>
<comment type="caution">
    <text evidence="8">The sequence shown here is derived from an EMBL/GenBank/DDBJ whole genome shotgun (WGS) entry which is preliminary data.</text>
</comment>
<dbReference type="EMBL" id="MAJZ01000269">
    <property type="protein sequence ID" value="OCH78357.1"/>
    <property type="molecule type" value="Genomic_DNA"/>
</dbReference>
<dbReference type="SMART" id="SM00847">
    <property type="entry name" value="HA2"/>
    <property type="match status" value="1"/>
</dbReference>
<dbReference type="SMART" id="SM00490">
    <property type="entry name" value="HELICc"/>
    <property type="match status" value="1"/>
</dbReference>
<dbReference type="PROSITE" id="PS51194">
    <property type="entry name" value="HELICASE_CTER"/>
    <property type="match status" value="1"/>
</dbReference>
<dbReference type="InterPro" id="IPR027417">
    <property type="entry name" value="P-loop_NTPase"/>
</dbReference>
<dbReference type="PANTHER" id="PTHR43519">
    <property type="entry name" value="ATP-DEPENDENT RNA HELICASE HRPB"/>
    <property type="match status" value="1"/>
</dbReference>
<feature type="compositionally biased region" description="Basic residues" evidence="5">
    <location>
        <begin position="825"/>
        <end position="835"/>
    </location>
</feature>
<dbReference type="PROSITE" id="PS51192">
    <property type="entry name" value="HELICASE_ATP_BIND_1"/>
    <property type="match status" value="1"/>
</dbReference>
<dbReference type="Pfam" id="PF24473">
    <property type="entry name" value="CON_HrpB"/>
    <property type="match status" value="1"/>
</dbReference>
<proteinExistence type="predicted"/>
<name>A0A1B9R200_9VIBR</name>
<keyword evidence="9" id="KW-1185">Reference proteome</keyword>
<dbReference type="InterPro" id="IPR013689">
    <property type="entry name" value="RNA_helicase_ATP-dep_HrpB_C"/>
</dbReference>
<evidence type="ECO:0000313" key="8">
    <source>
        <dbReference type="EMBL" id="OCH78357.1"/>
    </source>
</evidence>
<evidence type="ECO:0000259" key="6">
    <source>
        <dbReference type="PROSITE" id="PS51192"/>
    </source>
</evidence>
<dbReference type="Pfam" id="PF00270">
    <property type="entry name" value="DEAD"/>
    <property type="match status" value="1"/>
</dbReference>
<dbReference type="GO" id="GO:0016787">
    <property type="term" value="F:hydrolase activity"/>
    <property type="evidence" value="ECO:0007669"/>
    <property type="project" value="UniProtKB-KW"/>
</dbReference>
<feature type="domain" description="Helicase ATP-binding" evidence="6">
    <location>
        <begin position="28"/>
        <end position="191"/>
    </location>
</feature>
<keyword evidence="2" id="KW-0378">Hydrolase</keyword>
<keyword evidence="3 8" id="KW-0347">Helicase</keyword>
<reference evidence="9" key="1">
    <citation type="submission" date="2016-06" db="EMBL/GenBank/DDBJ databases">
        <authorList>
            <person name="Hehemann J.-H."/>
            <person name="Arevalo P."/>
            <person name="Datta M.S."/>
            <person name="Polz M.F."/>
        </authorList>
    </citation>
    <scope>NUCLEOTIDE SEQUENCE [LARGE SCALE GENOMIC DNA]</scope>
    <source>
        <strain evidence="9">9CSC122</strain>
    </source>
</reference>
<dbReference type="PANTHER" id="PTHR43519:SF1">
    <property type="entry name" value="ATP-DEPENDENT RNA HELICASE HRPB"/>
    <property type="match status" value="1"/>
</dbReference>
<dbReference type="Gene3D" id="1.20.120.1080">
    <property type="match status" value="1"/>
</dbReference>
<dbReference type="SUPFAM" id="SSF52540">
    <property type="entry name" value="P-loop containing nucleoside triphosphate hydrolases"/>
    <property type="match status" value="1"/>
</dbReference>
<protein>
    <submittedName>
        <fullName evidence="8">ATP-dependent helicase HrpB</fullName>
    </submittedName>
</protein>
<dbReference type="InterPro" id="IPR001650">
    <property type="entry name" value="Helicase_C-like"/>
</dbReference>
<dbReference type="FunFam" id="3.40.50.300:FF:002125">
    <property type="entry name" value="ATP-dependent helicase HrpB"/>
    <property type="match status" value="1"/>
</dbReference>
<dbReference type="NCBIfam" id="NF008662">
    <property type="entry name" value="PRK11664.1"/>
    <property type="match status" value="1"/>
</dbReference>
<dbReference type="InterPro" id="IPR014001">
    <property type="entry name" value="Helicase_ATP-bd"/>
</dbReference>
<evidence type="ECO:0000256" key="3">
    <source>
        <dbReference type="ARBA" id="ARBA00022806"/>
    </source>
</evidence>
<evidence type="ECO:0000256" key="2">
    <source>
        <dbReference type="ARBA" id="ARBA00022801"/>
    </source>
</evidence>
<dbReference type="GO" id="GO:0003676">
    <property type="term" value="F:nucleic acid binding"/>
    <property type="evidence" value="ECO:0007669"/>
    <property type="project" value="InterPro"/>
</dbReference>
<dbReference type="InterPro" id="IPR011545">
    <property type="entry name" value="DEAD/DEAH_box_helicase_dom"/>
</dbReference>